<dbReference type="Pfam" id="PF04978">
    <property type="entry name" value="MST"/>
    <property type="match status" value="1"/>
</dbReference>
<dbReference type="InterPro" id="IPR007061">
    <property type="entry name" value="MST-like"/>
</dbReference>
<dbReference type="SUPFAM" id="SSF109854">
    <property type="entry name" value="DinB/YfiT-like putative metalloenzymes"/>
    <property type="match status" value="1"/>
</dbReference>
<comment type="caution">
    <text evidence="1">The sequence shown here is derived from an EMBL/GenBank/DDBJ whole genome shotgun (WGS) entry which is preliminary data.</text>
</comment>
<reference evidence="1 2" key="1">
    <citation type="submission" date="2016-09" db="EMBL/GenBank/DDBJ databases">
        <title>Pseudonocardia autotrophica DSM535, a candidate organism with high potential of specific P450 cytochromes.</title>
        <authorList>
            <person name="Grumaz C."/>
            <person name="Vainshtein Y."/>
            <person name="Kirstahler P."/>
            <person name="Sohn K."/>
        </authorList>
    </citation>
    <scope>NUCLEOTIDE SEQUENCE [LARGE SCALE GENOMIC DNA]</scope>
    <source>
        <strain evidence="1 2">DSM 535</strain>
    </source>
</reference>
<gene>
    <name evidence="1" type="ORF">BG845_03551</name>
</gene>
<evidence type="ECO:0000313" key="1">
    <source>
        <dbReference type="EMBL" id="OSY39278.1"/>
    </source>
</evidence>
<organism evidence="1 2">
    <name type="scientific">Pseudonocardia autotrophica</name>
    <name type="common">Amycolata autotrophica</name>
    <name type="synonym">Nocardia autotrophica</name>
    <dbReference type="NCBI Taxonomy" id="2074"/>
    <lineage>
        <taxon>Bacteria</taxon>
        <taxon>Bacillati</taxon>
        <taxon>Actinomycetota</taxon>
        <taxon>Actinomycetes</taxon>
        <taxon>Pseudonocardiales</taxon>
        <taxon>Pseudonocardiaceae</taxon>
        <taxon>Pseudonocardia</taxon>
    </lineage>
</organism>
<dbReference type="AlphaFoldDB" id="A0A1Y2MXA3"/>
<accession>A0A1Y2MXA3</accession>
<sequence>MNAIAETTAKQAPAGERAELIATLERHRGFLLQTAQDLTDEQARTASTVSALTIASLLKHVADAEEEWFRFAVEGARAFGSEHGVYGDDIDWDAVDAEAATNDGDWAETEWTDTRFVLAEHETLEYLRARIEQVAARTEEVLRTADLDSAHPLPVAPWFEPGVSWSVRRVAIHMLAEISQHAGHADIIREAIDGRKTMG</sequence>
<protein>
    <submittedName>
        <fullName evidence="1">DinB superfamily protein</fullName>
    </submittedName>
</protein>
<keyword evidence="2" id="KW-1185">Reference proteome</keyword>
<dbReference type="InterPro" id="IPR034660">
    <property type="entry name" value="DinB/YfiT-like"/>
</dbReference>
<name>A0A1Y2MXA3_PSEAH</name>
<dbReference type="OrthoDB" id="4548523at2"/>
<proteinExistence type="predicted"/>
<dbReference type="EMBL" id="MIGB01000018">
    <property type="protein sequence ID" value="OSY39278.1"/>
    <property type="molecule type" value="Genomic_DNA"/>
</dbReference>
<evidence type="ECO:0000313" key="2">
    <source>
        <dbReference type="Proteomes" id="UP000194360"/>
    </source>
</evidence>
<dbReference type="RefSeq" id="WP_085913756.1">
    <property type="nucleotide sequence ID" value="NZ_AP018920.1"/>
</dbReference>
<dbReference type="Proteomes" id="UP000194360">
    <property type="component" value="Unassembled WGS sequence"/>
</dbReference>
<dbReference type="STRING" id="2074.BG845_03551"/>
<dbReference type="Gene3D" id="1.20.120.450">
    <property type="entry name" value="dinb family like domain"/>
    <property type="match status" value="1"/>
</dbReference>